<dbReference type="EMBL" id="KQ797310">
    <property type="protein sequence ID" value="OAD46970.1"/>
    <property type="molecule type" value="Genomic_DNA"/>
</dbReference>
<sequence length="259" mass="30232">MSKAMKLYFQRFVDYNKSMNEEIAKYNIGKRHLANIMGKDVNNFTERDINDAINYLFPSGLYNIGARPMMQNPEKTIIKRKEAEFDESGRPLHFLYYTTKPNYYEILHNIMASLNDLNKMEDEKRKLNLSFSTAEKLTLSDSIWISKNKLESLTHEDLSQTEYIYFIKSISKLLVHPLSKYAESFIMKYRTMLPNIDETANIPKPDYDSEKRPFVLVERCARKNARGQVKVIGNGSGNIVINGQDITYFKDMQCREQVS</sequence>
<evidence type="ECO:0000313" key="2">
    <source>
        <dbReference type="Proteomes" id="UP000250275"/>
    </source>
</evidence>
<proteinExistence type="predicted"/>
<keyword evidence="1" id="KW-0689">Ribosomal protein</keyword>
<gene>
    <name evidence="1" type="ORF">WN48_06238</name>
</gene>
<protein>
    <submittedName>
        <fullName evidence="1">28S ribosomal protein S9, mitochondrial</fullName>
    </submittedName>
</protein>
<dbReference type="OrthoDB" id="10254627at2759"/>
<reference evidence="1 2" key="1">
    <citation type="submission" date="2015-07" db="EMBL/GenBank/DDBJ databases">
        <title>The genome of Eufriesea mexicana.</title>
        <authorList>
            <person name="Pan H."/>
            <person name="Kapheim K."/>
        </authorList>
    </citation>
    <scope>NUCLEOTIDE SEQUENCE [LARGE SCALE GENOMIC DNA]</scope>
    <source>
        <strain evidence="1">0111107269</strain>
        <tissue evidence="1">Whole body</tissue>
    </source>
</reference>
<name>A0A310S9W1_9HYME</name>
<organism evidence="1 2">
    <name type="scientific">Eufriesea mexicana</name>
    <dbReference type="NCBI Taxonomy" id="516756"/>
    <lineage>
        <taxon>Eukaryota</taxon>
        <taxon>Metazoa</taxon>
        <taxon>Ecdysozoa</taxon>
        <taxon>Arthropoda</taxon>
        <taxon>Hexapoda</taxon>
        <taxon>Insecta</taxon>
        <taxon>Pterygota</taxon>
        <taxon>Neoptera</taxon>
        <taxon>Endopterygota</taxon>
        <taxon>Hymenoptera</taxon>
        <taxon>Apocrita</taxon>
        <taxon>Aculeata</taxon>
        <taxon>Apoidea</taxon>
        <taxon>Anthophila</taxon>
        <taxon>Apidae</taxon>
        <taxon>Eufriesea</taxon>
    </lineage>
</organism>
<keyword evidence="1" id="KW-0687">Ribonucleoprotein</keyword>
<dbReference type="Proteomes" id="UP000250275">
    <property type="component" value="Unassembled WGS sequence"/>
</dbReference>
<dbReference type="GO" id="GO:0005840">
    <property type="term" value="C:ribosome"/>
    <property type="evidence" value="ECO:0007669"/>
    <property type="project" value="UniProtKB-KW"/>
</dbReference>
<accession>A0A310S9W1</accession>
<dbReference type="AlphaFoldDB" id="A0A310S9W1"/>
<evidence type="ECO:0000313" key="1">
    <source>
        <dbReference type="EMBL" id="OAD46970.1"/>
    </source>
</evidence>
<keyword evidence="2" id="KW-1185">Reference proteome</keyword>